<keyword evidence="3 7" id="KW-0812">Transmembrane</keyword>
<sequence length="154" mass="17733">MRRRAYYYLCLFLIVLDQLSKQTVVSVFDLGESVTVNSYLSWTYVQNYGAAFSILASGTAIQKGFLLAVSIIASCLIIFWIYKTLAIYRQRLFGQFFLLSGALGNLLDRAQYGYVIDFIDAHYEQYHWPVFNLADSFIFIGVALILFEKRQKTT</sequence>
<dbReference type="GO" id="GO:0004190">
    <property type="term" value="F:aspartic-type endopeptidase activity"/>
    <property type="evidence" value="ECO:0007669"/>
    <property type="project" value="InterPro"/>
</dbReference>
<dbReference type="PANTHER" id="PTHR33695:SF1">
    <property type="entry name" value="LIPOPROTEIN SIGNAL PEPTIDASE"/>
    <property type="match status" value="1"/>
</dbReference>
<dbReference type="AlphaFoldDB" id="A0A381VYG5"/>
<keyword evidence="1" id="KW-1003">Cell membrane</keyword>
<dbReference type="HAMAP" id="MF_00161">
    <property type="entry name" value="LspA"/>
    <property type="match status" value="1"/>
</dbReference>
<dbReference type="EMBL" id="UINC01010163">
    <property type="protein sequence ID" value="SVA45315.1"/>
    <property type="molecule type" value="Genomic_DNA"/>
</dbReference>
<dbReference type="PRINTS" id="PR00781">
    <property type="entry name" value="LIPOSIGPTASE"/>
</dbReference>
<gene>
    <name evidence="8" type="ORF">METZ01_LOCUS98169</name>
</gene>
<evidence type="ECO:0000256" key="2">
    <source>
        <dbReference type="ARBA" id="ARBA00022670"/>
    </source>
</evidence>
<evidence type="ECO:0000256" key="3">
    <source>
        <dbReference type="ARBA" id="ARBA00022692"/>
    </source>
</evidence>
<proteinExistence type="inferred from homology"/>
<accession>A0A381VYG5</accession>
<evidence type="ECO:0000256" key="1">
    <source>
        <dbReference type="ARBA" id="ARBA00022475"/>
    </source>
</evidence>
<dbReference type="GO" id="GO:0016020">
    <property type="term" value="C:membrane"/>
    <property type="evidence" value="ECO:0007669"/>
    <property type="project" value="InterPro"/>
</dbReference>
<reference evidence="8" key="1">
    <citation type="submission" date="2018-05" db="EMBL/GenBank/DDBJ databases">
        <authorList>
            <person name="Lanie J.A."/>
            <person name="Ng W.-L."/>
            <person name="Kazmierczak K.M."/>
            <person name="Andrzejewski T.M."/>
            <person name="Davidsen T.M."/>
            <person name="Wayne K.J."/>
            <person name="Tettelin H."/>
            <person name="Glass J.I."/>
            <person name="Rusch D."/>
            <person name="Podicherti R."/>
            <person name="Tsui H.-C.T."/>
            <person name="Winkler M.E."/>
        </authorList>
    </citation>
    <scope>NUCLEOTIDE SEQUENCE</scope>
</reference>
<feature type="transmembrane region" description="Helical" evidence="7">
    <location>
        <begin position="64"/>
        <end position="82"/>
    </location>
</feature>
<dbReference type="PROSITE" id="PS00855">
    <property type="entry name" value="SPASE_II"/>
    <property type="match status" value="1"/>
</dbReference>
<feature type="transmembrane region" description="Helical" evidence="7">
    <location>
        <begin position="126"/>
        <end position="147"/>
    </location>
</feature>
<evidence type="ECO:0000313" key="8">
    <source>
        <dbReference type="EMBL" id="SVA45315.1"/>
    </source>
</evidence>
<evidence type="ECO:0008006" key="9">
    <source>
        <dbReference type="Google" id="ProtNLM"/>
    </source>
</evidence>
<keyword evidence="2" id="KW-0645">Protease</keyword>
<protein>
    <recommendedName>
        <fullName evidence="9">Signal peptidase II</fullName>
    </recommendedName>
</protein>
<organism evidence="8">
    <name type="scientific">marine metagenome</name>
    <dbReference type="NCBI Taxonomy" id="408172"/>
    <lineage>
        <taxon>unclassified sequences</taxon>
        <taxon>metagenomes</taxon>
        <taxon>ecological metagenomes</taxon>
    </lineage>
</organism>
<keyword evidence="5 7" id="KW-1133">Transmembrane helix</keyword>
<dbReference type="GO" id="GO:0006508">
    <property type="term" value="P:proteolysis"/>
    <property type="evidence" value="ECO:0007669"/>
    <property type="project" value="UniProtKB-KW"/>
</dbReference>
<evidence type="ECO:0000256" key="6">
    <source>
        <dbReference type="ARBA" id="ARBA00023136"/>
    </source>
</evidence>
<name>A0A381VYG5_9ZZZZ</name>
<dbReference type="NCBIfam" id="TIGR00077">
    <property type="entry name" value="lspA"/>
    <property type="match status" value="1"/>
</dbReference>
<evidence type="ECO:0000256" key="4">
    <source>
        <dbReference type="ARBA" id="ARBA00022801"/>
    </source>
</evidence>
<evidence type="ECO:0000256" key="7">
    <source>
        <dbReference type="SAM" id="Phobius"/>
    </source>
</evidence>
<evidence type="ECO:0000256" key="5">
    <source>
        <dbReference type="ARBA" id="ARBA00022989"/>
    </source>
</evidence>
<dbReference type="InterPro" id="IPR001872">
    <property type="entry name" value="Peptidase_A8"/>
</dbReference>
<dbReference type="Pfam" id="PF01252">
    <property type="entry name" value="Peptidase_A8"/>
    <property type="match status" value="1"/>
</dbReference>
<keyword evidence="6 7" id="KW-0472">Membrane</keyword>
<keyword evidence="4" id="KW-0378">Hydrolase</keyword>
<dbReference type="PANTHER" id="PTHR33695">
    <property type="entry name" value="LIPOPROTEIN SIGNAL PEPTIDASE"/>
    <property type="match status" value="1"/>
</dbReference>